<evidence type="ECO:0000256" key="1">
    <source>
        <dbReference type="SAM" id="MobiDB-lite"/>
    </source>
</evidence>
<sequence>MIAIAEEETPWSSVPPPCTRPAGAAAASPPAERVGRVALSLALGLAGIIVSLVLLPSAESILAVVL</sequence>
<evidence type="ECO:0000313" key="4">
    <source>
        <dbReference type="Proteomes" id="UP001596957"/>
    </source>
</evidence>
<organism evidence="3 4">
    <name type="scientific">Streptomyces lutosisoli</name>
    <dbReference type="NCBI Taxonomy" id="2665721"/>
    <lineage>
        <taxon>Bacteria</taxon>
        <taxon>Bacillati</taxon>
        <taxon>Actinomycetota</taxon>
        <taxon>Actinomycetes</taxon>
        <taxon>Kitasatosporales</taxon>
        <taxon>Streptomycetaceae</taxon>
        <taxon>Streptomyces</taxon>
    </lineage>
</organism>
<keyword evidence="4" id="KW-1185">Reference proteome</keyword>
<dbReference type="EMBL" id="JBHTEC010000008">
    <property type="protein sequence ID" value="MFD0288864.1"/>
    <property type="molecule type" value="Genomic_DNA"/>
</dbReference>
<accession>A0ABW2VXW7</accession>
<feature type="transmembrane region" description="Helical" evidence="2">
    <location>
        <begin position="37"/>
        <end position="58"/>
    </location>
</feature>
<keyword evidence="2" id="KW-1133">Transmembrane helix</keyword>
<protein>
    <submittedName>
        <fullName evidence="3">Uncharacterized protein</fullName>
    </submittedName>
</protein>
<reference evidence="4" key="1">
    <citation type="journal article" date="2019" name="Int. J. Syst. Evol. Microbiol.">
        <title>The Global Catalogue of Microorganisms (GCM) 10K type strain sequencing project: providing services to taxonomists for standard genome sequencing and annotation.</title>
        <authorList>
            <consortium name="The Broad Institute Genomics Platform"/>
            <consortium name="The Broad Institute Genome Sequencing Center for Infectious Disease"/>
            <person name="Wu L."/>
            <person name="Ma J."/>
        </authorList>
    </citation>
    <scope>NUCLEOTIDE SEQUENCE [LARGE SCALE GENOMIC DNA]</scope>
    <source>
        <strain evidence="4">CGMCC 4.7198</strain>
    </source>
</reference>
<feature type="region of interest" description="Disordered" evidence="1">
    <location>
        <begin position="1"/>
        <end position="29"/>
    </location>
</feature>
<dbReference type="RefSeq" id="WP_381250691.1">
    <property type="nucleotide sequence ID" value="NZ_JBHTBI010000005.1"/>
</dbReference>
<comment type="caution">
    <text evidence="3">The sequence shown here is derived from an EMBL/GenBank/DDBJ whole genome shotgun (WGS) entry which is preliminary data.</text>
</comment>
<gene>
    <name evidence="3" type="ORF">ACFQZP_46175</name>
</gene>
<proteinExistence type="predicted"/>
<keyword evidence="2" id="KW-0472">Membrane</keyword>
<dbReference type="Proteomes" id="UP001596957">
    <property type="component" value="Unassembled WGS sequence"/>
</dbReference>
<evidence type="ECO:0000313" key="3">
    <source>
        <dbReference type="EMBL" id="MFD0288864.1"/>
    </source>
</evidence>
<feature type="compositionally biased region" description="Low complexity" evidence="1">
    <location>
        <begin position="20"/>
        <end position="29"/>
    </location>
</feature>
<name>A0ABW2VXW7_9ACTN</name>
<keyword evidence="2" id="KW-0812">Transmembrane</keyword>
<evidence type="ECO:0000256" key="2">
    <source>
        <dbReference type="SAM" id="Phobius"/>
    </source>
</evidence>